<feature type="non-terminal residue" evidence="1">
    <location>
        <position position="1"/>
    </location>
</feature>
<feature type="non-terminal residue" evidence="1">
    <location>
        <position position="107"/>
    </location>
</feature>
<evidence type="ECO:0000313" key="1">
    <source>
        <dbReference type="EMBL" id="TEB40730.1"/>
    </source>
</evidence>
<proteinExistence type="predicted"/>
<protein>
    <recommendedName>
        <fullName evidence="3">TonB-dependent receptor</fullName>
    </recommendedName>
</protein>
<organism evidence="1 2">
    <name type="scientific">Flavobacterium circumlabens</name>
    <dbReference type="NCBI Taxonomy" id="2133765"/>
    <lineage>
        <taxon>Bacteria</taxon>
        <taxon>Pseudomonadati</taxon>
        <taxon>Bacteroidota</taxon>
        <taxon>Flavobacteriia</taxon>
        <taxon>Flavobacteriales</taxon>
        <taxon>Flavobacteriaceae</taxon>
        <taxon>Flavobacterium</taxon>
    </lineage>
</organism>
<dbReference type="Proteomes" id="UP000298340">
    <property type="component" value="Unassembled WGS sequence"/>
</dbReference>
<dbReference type="EMBL" id="QWDN01000974">
    <property type="protein sequence ID" value="TEB40730.1"/>
    <property type="molecule type" value="Genomic_DNA"/>
</dbReference>
<evidence type="ECO:0008006" key="3">
    <source>
        <dbReference type="Google" id="ProtNLM"/>
    </source>
</evidence>
<name>A0A4Y7U2T0_9FLAO</name>
<comment type="caution">
    <text evidence="1">The sequence shown here is derived from an EMBL/GenBank/DDBJ whole genome shotgun (WGS) entry which is preliminary data.</text>
</comment>
<gene>
    <name evidence="1" type="ORF">D0809_29120</name>
</gene>
<dbReference type="RefSeq" id="WP_170208177.1">
    <property type="nucleotide sequence ID" value="NZ_QWDN01000974.1"/>
</dbReference>
<accession>A0A4Y7U2T0</accession>
<dbReference type="AlphaFoldDB" id="A0A4Y7U2T0"/>
<reference evidence="1 2" key="1">
    <citation type="journal article" date="2018" name="Syst. Appl. Microbiol.">
        <title>Flavobacterium circumlabens sp. nov. and Flavobacterium cupreum sp. nov., two psychrotrophic species isolated from Antarctic environmental samples.</title>
        <authorList>
            <person name="Kralova S."/>
            <person name="Busse H.J."/>
            <person name="Svec P."/>
            <person name="Maslanova I."/>
            <person name="Stankova E."/>
            <person name="Bartak M."/>
            <person name="Sedlacek I."/>
        </authorList>
    </citation>
    <scope>NUCLEOTIDE SEQUENCE [LARGE SCALE GENOMIC DNA]</scope>
    <source>
        <strain evidence="1 2">CCM 8828</strain>
    </source>
</reference>
<sequence>TYQNDGLAGSIAAEWSIIKDLKLKGFFGANLAENNNHEFRKSIDYAPYTGGGDNESSVMDRFERALLLNSTLTLNYNKKIGENHSFTGLLGISEESSNRRWFQARKI</sequence>
<evidence type="ECO:0000313" key="2">
    <source>
        <dbReference type="Proteomes" id="UP000298340"/>
    </source>
</evidence>